<dbReference type="SUPFAM" id="SSF88723">
    <property type="entry name" value="PIN domain-like"/>
    <property type="match status" value="1"/>
</dbReference>
<name>A0AAJ5VT08_9HYPH</name>
<dbReference type="InterPro" id="IPR052919">
    <property type="entry name" value="TA_system_RNase"/>
</dbReference>
<proteinExistence type="predicted"/>
<dbReference type="AlphaFoldDB" id="A0AAJ5VT08"/>
<evidence type="ECO:0000313" key="3">
    <source>
        <dbReference type="Proteomes" id="UP001217476"/>
    </source>
</evidence>
<dbReference type="EMBL" id="CP119312">
    <property type="protein sequence ID" value="WEK04244.1"/>
    <property type="molecule type" value="Genomic_DNA"/>
</dbReference>
<dbReference type="Proteomes" id="UP001217476">
    <property type="component" value="Chromosome"/>
</dbReference>
<dbReference type="CDD" id="cd09872">
    <property type="entry name" value="PIN_Sll0205-like"/>
    <property type="match status" value="1"/>
</dbReference>
<organism evidence="2 3">
    <name type="scientific">Candidatus Devosia phytovorans</name>
    <dbReference type="NCBI Taxonomy" id="3121372"/>
    <lineage>
        <taxon>Bacteria</taxon>
        <taxon>Pseudomonadati</taxon>
        <taxon>Pseudomonadota</taxon>
        <taxon>Alphaproteobacteria</taxon>
        <taxon>Hyphomicrobiales</taxon>
        <taxon>Devosiaceae</taxon>
        <taxon>Devosia</taxon>
    </lineage>
</organism>
<dbReference type="PANTHER" id="PTHR36173">
    <property type="entry name" value="RIBONUCLEASE VAPC16-RELATED"/>
    <property type="match status" value="1"/>
</dbReference>
<evidence type="ECO:0000313" key="2">
    <source>
        <dbReference type="EMBL" id="WEK04244.1"/>
    </source>
</evidence>
<dbReference type="Pfam" id="PF01850">
    <property type="entry name" value="PIN"/>
    <property type="match status" value="1"/>
</dbReference>
<dbReference type="InterPro" id="IPR041705">
    <property type="entry name" value="PIN_Sll0205"/>
</dbReference>
<accession>A0AAJ5VT08</accession>
<feature type="domain" description="PIN" evidence="1">
    <location>
        <begin position="4"/>
        <end position="122"/>
    </location>
</feature>
<protein>
    <submittedName>
        <fullName evidence="2">Type II toxin-antitoxin system VapC family toxin</fullName>
    </submittedName>
</protein>
<gene>
    <name evidence="2" type="ORF">P0Y65_19010</name>
</gene>
<dbReference type="InterPro" id="IPR002716">
    <property type="entry name" value="PIN_dom"/>
</dbReference>
<dbReference type="Gene3D" id="3.40.50.1010">
    <property type="entry name" value="5'-nuclease"/>
    <property type="match status" value="1"/>
</dbReference>
<dbReference type="InterPro" id="IPR029060">
    <property type="entry name" value="PIN-like_dom_sf"/>
</dbReference>
<reference evidence="2" key="1">
    <citation type="submission" date="2023-03" db="EMBL/GenBank/DDBJ databases">
        <title>Andean soil-derived lignocellulolytic bacterial consortium as a source of novel taxa and putative plastic-active enzymes.</title>
        <authorList>
            <person name="Diaz-Garcia L."/>
            <person name="Chuvochina M."/>
            <person name="Feuerriegel G."/>
            <person name="Bunk B."/>
            <person name="Sproer C."/>
            <person name="Streit W.R."/>
            <person name="Rodriguez L.M."/>
            <person name="Overmann J."/>
            <person name="Jimenez D.J."/>
        </authorList>
    </citation>
    <scope>NUCLEOTIDE SEQUENCE</scope>
    <source>
        <strain evidence="2">MAG 4196</strain>
    </source>
</reference>
<evidence type="ECO:0000259" key="1">
    <source>
        <dbReference type="Pfam" id="PF01850"/>
    </source>
</evidence>
<sequence>MSGVLLDTHIWAWSLVSPARLSQAAISAMESTSRICVSTISLFEIGQKVRLGKWEEMAPYVNQLINLADEQSVELIPVSSAISSTAAVLDWPHRDPFDRLIGATAITEGLTLISADSAFDHLGTATFSLARLR</sequence>